<organism evidence="2 3">
    <name type="scientific">Rhizobium oryzihabitans</name>
    <dbReference type="NCBI Taxonomy" id="2267833"/>
    <lineage>
        <taxon>Bacteria</taxon>
        <taxon>Pseudomonadati</taxon>
        <taxon>Pseudomonadota</taxon>
        <taxon>Alphaproteobacteria</taxon>
        <taxon>Hyphomicrobiales</taxon>
        <taxon>Rhizobiaceae</taxon>
        <taxon>Rhizobium/Agrobacterium group</taxon>
        <taxon>Rhizobium</taxon>
    </lineage>
</organism>
<dbReference type="EMBL" id="CP048638">
    <property type="protein sequence ID" value="QIB41551.1"/>
    <property type="molecule type" value="Genomic_DNA"/>
</dbReference>
<keyword evidence="2" id="KW-0614">Plasmid</keyword>
<dbReference type="RefSeq" id="WP_130519760.1">
    <property type="nucleotide sequence ID" value="NZ_CP048638.1"/>
</dbReference>
<proteinExistence type="predicted"/>
<sequence length="404" mass="43156">MAERAKKFAGPKLPATLGNVALSVSEYTSKDGVTSVKGTQLQNGEELTVQLMSPARAANMMKGRNDVDDRERVRLWEDRFANRRELSEFADRTNDQGVKPGGVILLNNTRLDFSDRQYYAQAAYGFVSDPEFQAAMSGTVSLSKFSDGSMRLQVYQPDKAVLLSPSSKDEAQRAVKEAFDVRSPVGSGVMARTVIVTISEKNEEGEAQSKAFYMRSASFEADLGNGVQFQLSNGFGDTLKRSQLDSNSAAAAAAIAAATGVSAQIVIDRMSEAAPEDSAAVQRIYDVVKSGEASVALTPGFTVPIVRKSMDNLLKRPELFHSGSFAGAIAIAIRGADGGALERPAAYAVTSYSALPKSAPEVTPTPAKEAIRAHERLLSAGGEKPSSSLQSRPPARFASPGRDF</sequence>
<evidence type="ECO:0000256" key="1">
    <source>
        <dbReference type="SAM" id="MobiDB-lite"/>
    </source>
</evidence>
<reference evidence="2 3" key="1">
    <citation type="submission" date="2020-02" db="EMBL/GenBank/DDBJ databases">
        <title>Plant-Promoting Endophytic Bacterium Rhizobium oryzihabitans sp. nov., Isolated from the Root of Rice.</title>
        <authorList>
            <person name="zhao J."/>
            <person name="Zhang G."/>
        </authorList>
    </citation>
    <scope>NUCLEOTIDE SEQUENCE [LARGE SCALE GENOMIC DNA]</scope>
    <source>
        <strain evidence="2 3">M15</strain>
        <plasmid evidence="2 3">p6</plasmid>
    </source>
</reference>
<name>A0A7L5BRZ5_9HYPH</name>
<evidence type="ECO:0000313" key="3">
    <source>
        <dbReference type="Proteomes" id="UP000464865"/>
    </source>
</evidence>
<protein>
    <submittedName>
        <fullName evidence="2">Uncharacterized protein</fullName>
    </submittedName>
</protein>
<dbReference type="AlphaFoldDB" id="A0A7L5BRZ5"/>
<gene>
    <name evidence="2" type="ORF">G3A56_27535</name>
</gene>
<dbReference type="KEGG" id="roy:G3A56_27535"/>
<geneLocation type="plasmid" evidence="2 3">
    <name>p6</name>
</geneLocation>
<accession>A0A7L5BRZ5</accession>
<dbReference type="Proteomes" id="UP000464865">
    <property type="component" value="Plasmid p6"/>
</dbReference>
<feature type="region of interest" description="Disordered" evidence="1">
    <location>
        <begin position="374"/>
        <end position="404"/>
    </location>
</feature>
<evidence type="ECO:0000313" key="2">
    <source>
        <dbReference type="EMBL" id="QIB41551.1"/>
    </source>
</evidence>
<keyword evidence="3" id="KW-1185">Reference proteome</keyword>